<evidence type="ECO:0000313" key="5">
    <source>
        <dbReference type="Proteomes" id="UP000550260"/>
    </source>
</evidence>
<dbReference type="GO" id="GO:0005737">
    <property type="term" value="C:cytoplasm"/>
    <property type="evidence" value="ECO:0007669"/>
    <property type="project" value="TreeGrafter"/>
</dbReference>
<feature type="domain" description="Amidohydrolase-related" evidence="3">
    <location>
        <begin position="117"/>
        <end position="377"/>
    </location>
</feature>
<dbReference type="GO" id="GO:0016831">
    <property type="term" value="F:carboxy-lyase activity"/>
    <property type="evidence" value="ECO:0007669"/>
    <property type="project" value="InterPro"/>
</dbReference>
<evidence type="ECO:0000256" key="1">
    <source>
        <dbReference type="ARBA" id="ARBA00023239"/>
    </source>
</evidence>
<dbReference type="EMBL" id="JACJHR010000092">
    <property type="protein sequence ID" value="MBB2505140.1"/>
    <property type="molecule type" value="Genomic_DNA"/>
</dbReference>
<dbReference type="PANTHER" id="PTHR21240:SF28">
    <property type="entry name" value="ISO-OROTATE DECARBOXYLASE (EUROFUNG)"/>
    <property type="match status" value="1"/>
</dbReference>
<dbReference type="Proteomes" id="UP000550260">
    <property type="component" value="Unassembled WGS sequence"/>
</dbReference>
<dbReference type="Gene3D" id="3.20.20.140">
    <property type="entry name" value="Metal-dependent hydrolases"/>
    <property type="match status" value="1"/>
</dbReference>
<sequence>MTAATAAEGDRRSGVYTGPVTDVCVHHTWRDQTELAEYLSPGWREFVGTPGSLPLGAGAIRIVPSPGFRHPTGDKRADARPSRGAAGSDPELLRSQLLEPSAVTKAVLNFDDGLLAPTITDYHLAHEVCRAANDWCTDRWLSGEDDRYYGLVLAPNQIPEDAATEIRRAGAHPRMVGVVLGGNGIGQSFGHRLYHPIYRAAADLDLPIVLHVGGDAAPDARTSTAPAGNPTTFTEYSIMSTTPMMTHLVSFLLHGVFERFPGLRLLLVGSGAAWLAPLMWRLDSNWRGLRREVPWVRKHPSEYLWEHVRLSTWPLDQAGGPEQLSAALGAFGPPEDLLCFGSGYPDWNWEDVPTVSGQLPEAWHSKVFRDNAESFFRWPGRSAR</sequence>
<evidence type="ECO:0000259" key="3">
    <source>
        <dbReference type="Pfam" id="PF04909"/>
    </source>
</evidence>
<reference evidence="4 5" key="1">
    <citation type="submission" date="2020-08" db="EMBL/GenBank/DDBJ databases">
        <title>Amycolatopsis echigonensis JCM 21831.</title>
        <authorList>
            <person name="Tedsree N."/>
            <person name="Kuncharoen N."/>
            <person name="Likhitwitayawuid K."/>
            <person name="Tanasupawat S."/>
        </authorList>
    </citation>
    <scope>NUCLEOTIDE SEQUENCE [LARGE SCALE GENOMIC DNA]</scope>
    <source>
        <strain evidence="4 5">JCM 21831</strain>
    </source>
</reference>
<evidence type="ECO:0000313" key="4">
    <source>
        <dbReference type="EMBL" id="MBB2505140.1"/>
    </source>
</evidence>
<dbReference type="Pfam" id="PF04909">
    <property type="entry name" value="Amidohydro_2"/>
    <property type="match status" value="1"/>
</dbReference>
<dbReference type="InterPro" id="IPR032465">
    <property type="entry name" value="ACMSD"/>
</dbReference>
<feature type="region of interest" description="Disordered" evidence="2">
    <location>
        <begin position="64"/>
        <end position="89"/>
    </location>
</feature>
<dbReference type="GO" id="GO:0019748">
    <property type="term" value="P:secondary metabolic process"/>
    <property type="evidence" value="ECO:0007669"/>
    <property type="project" value="TreeGrafter"/>
</dbReference>
<name>A0A8E2B994_9PSEU</name>
<proteinExistence type="predicted"/>
<dbReference type="AlphaFoldDB" id="A0A8E2B994"/>
<feature type="compositionally biased region" description="Basic and acidic residues" evidence="2">
    <location>
        <begin position="71"/>
        <end position="81"/>
    </location>
</feature>
<gene>
    <name evidence="4" type="ORF">H5411_39185</name>
</gene>
<comment type="caution">
    <text evidence="4">The sequence shown here is derived from an EMBL/GenBank/DDBJ whole genome shotgun (WGS) entry which is preliminary data.</text>
</comment>
<dbReference type="GO" id="GO:0016787">
    <property type="term" value="F:hydrolase activity"/>
    <property type="evidence" value="ECO:0007669"/>
    <property type="project" value="InterPro"/>
</dbReference>
<accession>A0A8E2B994</accession>
<dbReference type="SUPFAM" id="SSF51556">
    <property type="entry name" value="Metallo-dependent hydrolases"/>
    <property type="match status" value="1"/>
</dbReference>
<evidence type="ECO:0000256" key="2">
    <source>
        <dbReference type="SAM" id="MobiDB-lite"/>
    </source>
</evidence>
<dbReference type="PANTHER" id="PTHR21240">
    <property type="entry name" value="2-AMINO-3-CARBOXYLMUCONATE-6-SEMIALDEHYDE DECARBOXYLASE"/>
    <property type="match status" value="1"/>
</dbReference>
<keyword evidence="1" id="KW-0456">Lyase</keyword>
<dbReference type="InterPro" id="IPR032466">
    <property type="entry name" value="Metal_Hydrolase"/>
</dbReference>
<dbReference type="RefSeq" id="WP_183126698.1">
    <property type="nucleotide sequence ID" value="NZ_JACJHR010000092.1"/>
</dbReference>
<organism evidence="4 5">
    <name type="scientific">Amycolatopsis echigonensis</name>
    <dbReference type="NCBI Taxonomy" id="2576905"/>
    <lineage>
        <taxon>Bacteria</taxon>
        <taxon>Bacillati</taxon>
        <taxon>Actinomycetota</taxon>
        <taxon>Actinomycetes</taxon>
        <taxon>Pseudonocardiales</taxon>
        <taxon>Pseudonocardiaceae</taxon>
        <taxon>Amycolatopsis</taxon>
    </lineage>
</organism>
<dbReference type="InterPro" id="IPR006680">
    <property type="entry name" value="Amidohydro-rel"/>
</dbReference>
<protein>
    <submittedName>
        <fullName evidence="4">Amidohydrolase family protein</fullName>
    </submittedName>
</protein>